<name>A0A382B553_9ZZZZ</name>
<evidence type="ECO:0000259" key="6">
    <source>
        <dbReference type="Pfam" id="PF04539"/>
    </source>
</evidence>
<evidence type="ECO:0000256" key="4">
    <source>
        <dbReference type="ARBA" id="ARBA00023163"/>
    </source>
</evidence>
<evidence type="ECO:0000259" key="7">
    <source>
        <dbReference type="Pfam" id="PF04542"/>
    </source>
</evidence>
<keyword evidence="2" id="KW-0731">Sigma factor</keyword>
<feature type="domain" description="RNA polymerase sigma-70 region 1.2" evidence="5">
    <location>
        <begin position="1"/>
        <end position="24"/>
    </location>
</feature>
<dbReference type="NCBIfam" id="TIGR02937">
    <property type="entry name" value="sigma70-ECF"/>
    <property type="match status" value="1"/>
</dbReference>
<dbReference type="PANTHER" id="PTHR30603:SF47">
    <property type="entry name" value="RNA POLYMERASE SIGMA FACTOR SIGD, CHLOROPLASTIC"/>
    <property type="match status" value="1"/>
</dbReference>
<evidence type="ECO:0008006" key="10">
    <source>
        <dbReference type="Google" id="ProtNLM"/>
    </source>
</evidence>
<dbReference type="Gene3D" id="1.10.601.10">
    <property type="entry name" value="RNA Polymerase Primary Sigma Factor"/>
    <property type="match status" value="1"/>
</dbReference>
<dbReference type="PIRSF" id="PIRSF000770">
    <property type="entry name" value="RNA_pol_sigma-SigE/K"/>
    <property type="match status" value="1"/>
</dbReference>
<feature type="domain" description="RNA polymerase sigma-70 region 2" evidence="7">
    <location>
        <begin position="30"/>
        <end position="100"/>
    </location>
</feature>
<dbReference type="InterPro" id="IPR013325">
    <property type="entry name" value="RNA_pol_sigma_r2"/>
</dbReference>
<dbReference type="Pfam" id="PF04542">
    <property type="entry name" value="Sigma70_r2"/>
    <property type="match status" value="1"/>
</dbReference>
<evidence type="ECO:0000313" key="9">
    <source>
        <dbReference type="EMBL" id="SVB08347.1"/>
    </source>
</evidence>
<sequence length="266" mass="30632">MSKYPLITAEEEIALAQRIKQGDETALDKLVKSNLRFVVSVARQYQNYGLPLLDMINEGNMGLMRAAKKFDETRGYKFISYAVWWIRQAIIQAIANQSRTVRVPVNRSEELRRIKQTSKHLQHELGRKPDVDEIAAKMNTTVEDINEALSSFSHCVSLDVPFNHDDDRSLLDLLPDDMQPPPDENTMLQFLKSDVGNVLDTLPEREAEVIRLYFGVGTERAHTLEEIGIRFGLTRERIRQIKERALQRLRHASRSGKLSPYLRDDE</sequence>
<keyword evidence="3" id="KW-0238">DNA-binding</keyword>
<evidence type="ECO:0000259" key="8">
    <source>
        <dbReference type="Pfam" id="PF04545"/>
    </source>
</evidence>
<evidence type="ECO:0000256" key="1">
    <source>
        <dbReference type="ARBA" id="ARBA00023015"/>
    </source>
</evidence>
<evidence type="ECO:0000256" key="2">
    <source>
        <dbReference type="ARBA" id="ARBA00023082"/>
    </source>
</evidence>
<dbReference type="PANTHER" id="PTHR30603">
    <property type="entry name" value="RNA POLYMERASE SIGMA FACTOR RPO"/>
    <property type="match status" value="1"/>
</dbReference>
<protein>
    <recommendedName>
        <fullName evidence="10">RNA polymerase sigma-70 domain-containing protein</fullName>
    </recommendedName>
</protein>
<dbReference type="InterPro" id="IPR000943">
    <property type="entry name" value="RNA_pol_sigma70"/>
</dbReference>
<feature type="domain" description="RNA polymerase sigma-70 region 4" evidence="8">
    <location>
        <begin position="198"/>
        <end position="251"/>
    </location>
</feature>
<dbReference type="CDD" id="cd06171">
    <property type="entry name" value="Sigma70_r4"/>
    <property type="match status" value="1"/>
</dbReference>
<dbReference type="InterPro" id="IPR013324">
    <property type="entry name" value="RNA_pol_sigma_r3/r4-like"/>
</dbReference>
<gene>
    <name evidence="9" type="ORF">METZ01_LOCUS161201</name>
</gene>
<reference evidence="9" key="1">
    <citation type="submission" date="2018-05" db="EMBL/GenBank/DDBJ databases">
        <authorList>
            <person name="Lanie J.A."/>
            <person name="Ng W.-L."/>
            <person name="Kazmierczak K.M."/>
            <person name="Andrzejewski T.M."/>
            <person name="Davidsen T.M."/>
            <person name="Wayne K.J."/>
            <person name="Tettelin H."/>
            <person name="Glass J.I."/>
            <person name="Rusch D."/>
            <person name="Podicherti R."/>
            <person name="Tsui H.-C.T."/>
            <person name="Winkler M.E."/>
        </authorList>
    </citation>
    <scope>NUCLEOTIDE SEQUENCE</scope>
</reference>
<dbReference type="Gene3D" id="1.10.10.10">
    <property type="entry name" value="Winged helix-like DNA-binding domain superfamily/Winged helix DNA-binding domain"/>
    <property type="match status" value="2"/>
</dbReference>
<dbReference type="GO" id="GO:0016987">
    <property type="term" value="F:sigma factor activity"/>
    <property type="evidence" value="ECO:0007669"/>
    <property type="project" value="UniProtKB-KW"/>
</dbReference>
<dbReference type="InterPro" id="IPR007627">
    <property type="entry name" value="RNA_pol_sigma70_r2"/>
</dbReference>
<dbReference type="InterPro" id="IPR007624">
    <property type="entry name" value="RNA_pol_sigma70_r3"/>
</dbReference>
<keyword evidence="1" id="KW-0805">Transcription regulation</keyword>
<dbReference type="GO" id="GO:0006352">
    <property type="term" value="P:DNA-templated transcription initiation"/>
    <property type="evidence" value="ECO:0007669"/>
    <property type="project" value="InterPro"/>
</dbReference>
<keyword evidence="4" id="KW-0804">Transcription</keyword>
<dbReference type="InterPro" id="IPR050239">
    <property type="entry name" value="Sigma-70_RNA_pol_init_factors"/>
</dbReference>
<dbReference type="SUPFAM" id="SSF88946">
    <property type="entry name" value="Sigma2 domain of RNA polymerase sigma factors"/>
    <property type="match status" value="1"/>
</dbReference>
<accession>A0A382B553</accession>
<dbReference type="InterPro" id="IPR007630">
    <property type="entry name" value="RNA_pol_sigma70_r4"/>
</dbReference>
<dbReference type="InterPro" id="IPR036388">
    <property type="entry name" value="WH-like_DNA-bd_sf"/>
</dbReference>
<dbReference type="GO" id="GO:0003677">
    <property type="term" value="F:DNA binding"/>
    <property type="evidence" value="ECO:0007669"/>
    <property type="project" value="UniProtKB-KW"/>
</dbReference>
<dbReference type="InterPro" id="IPR014284">
    <property type="entry name" value="RNA_pol_sigma-70_dom"/>
</dbReference>
<dbReference type="Pfam" id="PF04539">
    <property type="entry name" value="Sigma70_r3"/>
    <property type="match status" value="1"/>
</dbReference>
<dbReference type="AlphaFoldDB" id="A0A382B553"/>
<dbReference type="InterPro" id="IPR009042">
    <property type="entry name" value="RNA_pol_sigma70_r1_2"/>
</dbReference>
<feature type="domain" description="RNA polymerase sigma-70 region 3" evidence="6">
    <location>
        <begin position="109"/>
        <end position="183"/>
    </location>
</feature>
<dbReference type="SUPFAM" id="SSF88659">
    <property type="entry name" value="Sigma3 and sigma4 domains of RNA polymerase sigma factors"/>
    <property type="match status" value="2"/>
</dbReference>
<dbReference type="PRINTS" id="PR00046">
    <property type="entry name" value="SIGMA70FCT"/>
</dbReference>
<evidence type="ECO:0000259" key="5">
    <source>
        <dbReference type="Pfam" id="PF00140"/>
    </source>
</evidence>
<organism evidence="9">
    <name type="scientific">marine metagenome</name>
    <dbReference type="NCBI Taxonomy" id="408172"/>
    <lineage>
        <taxon>unclassified sequences</taxon>
        <taxon>metagenomes</taxon>
        <taxon>ecological metagenomes</taxon>
    </lineage>
</organism>
<evidence type="ECO:0000256" key="3">
    <source>
        <dbReference type="ARBA" id="ARBA00023125"/>
    </source>
</evidence>
<dbReference type="EMBL" id="UINC01028043">
    <property type="protein sequence ID" value="SVB08347.1"/>
    <property type="molecule type" value="Genomic_DNA"/>
</dbReference>
<dbReference type="Pfam" id="PF00140">
    <property type="entry name" value="Sigma70_r1_2"/>
    <property type="match status" value="1"/>
</dbReference>
<dbReference type="Pfam" id="PF04545">
    <property type="entry name" value="Sigma70_r4"/>
    <property type="match status" value="1"/>
</dbReference>
<proteinExistence type="predicted"/>